<dbReference type="SUPFAM" id="SSF50156">
    <property type="entry name" value="PDZ domain-like"/>
    <property type="match status" value="1"/>
</dbReference>
<name>A0A1W1BS62_9ZZZZ</name>
<accession>A0A1W1BS62</accession>
<gene>
    <name evidence="3" type="ORF">MNB_SV-3-177</name>
</gene>
<dbReference type="InterPro" id="IPR001478">
    <property type="entry name" value="PDZ"/>
</dbReference>
<dbReference type="Pfam" id="PF00595">
    <property type="entry name" value="PDZ"/>
    <property type="match status" value="1"/>
</dbReference>
<feature type="transmembrane region" description="Helical" evidence="1">
    <location>
        <begin position="12"/>
        <end position="30"/>
    </location>
</feature>
<dbReference type="EMBL" id="FPHI01000012">
    <property type="protein sequence ID" value="SFV56302.1"/>
    <property type="molecule type" value="Genomic_DNA"/>
</dbReference>
<evidence type="ECO:0000313" key="3">
    <source>
        <dbReference type="EMBL" id="SFV56302.1"/>
    </source>
</evidence>
<keyword evidence="1" id="KW-0812">Transmembrane</keyword>
<reference evidence="3" key="1">
    <citation type="submission" date="2016-10" db="EMBL/GenBank/DDBJ databases">
        <authorList>
            <person name="de Groot N.N."/>
        </authorList>
    </citation>
    <scope>NUCLEOTIDE SEQUENCE</scope>
</reference>
<keyword evidence="1" id="KW-1133">Transmembrane helix</keyword>
<feature type="domain" description="PDZ" evidence="2">
    <location>
        <begin position="199"/>
        <end position="272"/>
    </location>
</feature>
<evidence type="ECO:0000259" key="2">
    <source>
        <dbReference type="SMART" id="SM00228"/>
    </source>
</evidence>
<evidence type="ECO:0000256" key="1">
    <source>
        <dbReference type="SAM" id="Phobius"/>
    </source>
</evidence>
<dbReference type="AlphaFoldDB" id="A0A1W1BS62"/>
<dbReference type="InterPro" id="IPR036034">
    <property type="entry name" value="PDZ_sf"/>
</dbReference>
<proteinExistence type="predicted"/>
<dbReference type="Gene3D" id="2.30.42.10">
    <property type="match status" value="1"/>
</dbReference>
<dbReference type="SMART" id="SM00228">
    <property type="entry name" value="PDZ"/>
    <property type="match status" value="1"/>
</dbReference>
<sequence length="282" mass="32056">MKALFSPNIMRILILLLSVFLGVKLFWFIVESTWLAEFDIDQKKEEKSKSLYYHVKLTPNEAPAPTHPKVKRPVKITGGSIKDIRLLAIYHDSEITVVTVEYKKSTKVLGTGESINGFILDTATHDFAVFKKNDKTYKISLIKDKTKIMAKSIIPVNVSSKKNKHKKNTFGKVTDAGDYKIVDRTLLEHYADHEKDIYKNIGIKEVKKGQDLVGFRITFVKRGTPFADLGIKRNDIIKSINGQAINSYAAAFAVYKNIKNVENLSLVIERGEEEMELEYEVN</sequence>
<organism evidence="3">
    <name type="scientific">hydrothermal vent metagenome</name>
    <dbReference type="NCBI Taxonomy" id="652676"/>
    <lineage>
        <taxon>unclassified sequences</taxon>
        <taxon>metagenomes</taxon>
        <taxon>ecological metagenomes</taxon>
    </lineage>
</organism>
<protein>
    <submittedName>
        <fullName evidence="3">General secretion pathway protein C</fullName>
    </submittedName>
</protein>
<keyword evidence="1" id="KW-0472">Membrane</keyword>